<keyword evidence="3" id="KW-1185">Reference proteome</keyword>
<dbReference type="RefSeq" id="WP_184574569.1">
    <property type="nucleotide sequence ID" value="NZ_JACHJT010000001.1"/>
</dbReference>
<feature type="domain" description="DUF397" evidence="1">
    <location>
        <begin position="7"/>
        <end position="59"/>
    </location>
</feature>
<gene>
    <name evidence="2" type="ORF">F4561_000631</name>
</gene>
<dbReference type="EMBL" id="JACHJT010000001">
    <property type="protein sequence ID" value="MBB4929811.1"/>
    <property type="molecule type" value="Genomic_DNA"/>
</dbReference>
<evidence type="ECO:0000259" key="1">
    <source>
        <dbReference type="Pfam" id="PF04149"/>
    </source>
</evidence>
<dbReference type="Proteomes" id="UP000523007">
    <property type="component" value="Unassembled WGS sequence"/>
</dbReference>
<evidence type="ECO:0000313" key="2">
    <source>
        <dbReference type="EMBL" id="MBB4929811.1"/>
    </source>
</evidence>
<accession>A0A7W7RD40</accession>
<comment type="caution">
    <text evidence="2">The sequence shown here is derived from an EMBL/GenBank/DDBJ whole genome shotgun (WGS) entry which is preliminary data.</text>
</comment>
<sequence>MLDPRPLRWKKSSYSTGTGQECVEVTHFDSFKNIAIRDSEKSDSNQIIIPNKEWVRFIRSQLINPII</sequence>
<organism evidence="2 3">
    <name type="scientific">Lipingzhangella halophila</name>
    <dbReference type="NCBI Taxonomy" id="1783352"/>
    <lineage>
        <taxon>Bacteria</taxon>
        <taxon>Bacillati</taxon>
        <taxon>Actinomycetota</taxon>
        <taxon>Actinomycetes</taxon>
        <taxon>Streptosporangiales</taxon>
        <taxon>Nocardiopsidaceae</taxon>
        <taxon>Lipingzhangella</taxon>
    </lineage>
</organism>
<dbReference type="AlphaFoldDB" id="A0A7W7RD40"/>
<name>A0A7W7RD40_9ACTN</name>
<protein>
    <recommendedName>
        <fullName evidence="1">DUF397 domain-containing protein</fullName>
    </recommendedName>
</protein>
<proteinExistence type="predicted"/>
<reference evidence="2 3" key="1">
    <citation type="submission" date="2020-08" db="EMBL/GenBank/DDBJ databases">
        <title>Sequencing the genomes of 1000 actinobacteria strains.</title>
        <authorList>
            <person name="Klenk H.-P."/>
        </authorList>
    </citation>
    <scope>NUCLEOTIDE SEQUENCE [LARGE SCALE GENOMIC DNA]</scope>
    <source>
        <strain evidence="2 3">DSM 102030</strain>
    </source>
</reference>
<dbReference type="InterPro" id="IPR007278">
    <property type="entry name" value="DUF397"/>
</dbReference>
<evidence type="ECO:0000313" key="3">
    <source>
        <dbReference type="Proteomes" id="UP000523007"/>
    </source>
</evidence>
<dbReference type="Pfam" id="PF04149">
    <property type="entry name" value="DUF397"/>
    <property type="match status" value="1"/>
</dbReference>